<protein>
    <submittedName>
        <fullName evidence="1">Uncharacterized protein</fullName>
    </submittedName>
</protein>
<evidence type="ECO:0000313" key="2">
    <source>
        <dbReference type="Proteomes" id="UP000790709"/>
    </source>
</evidence>
<accession>A0ACB8BPK7</accession>
<gene>
    <name evidence="1" type="ORF">BV22DRAFT_978032</name>
</gene>
<keyword evidence="2" id="KW-1185">Reference proteome</keyword>
<organism evidence="1 2">
    <name type="scientific">Leucogyrophana mollusca</name>
    <dbReference type="NCBI Taxonomy" id="85980"/>
    <lineage>
        <taxon>Eukaryota</taxon>
        <taxon>Fungi</taxon>
        <taxon>Dikarya</taxon>
        <taxon>Basidiomycota</taxon>
        <taxon>Agaricomycotina</taxon>
        <taxon>Agaricomycetes</taxon>
        <taxon>Agaricomycetidae</taxon>
        <taxon>Boletales</taxon>
        <taxon>Boletales incertae sedis</taxon>
        <taxon>Leucogyrophana</taxon>
    </lineage>
</organism>
<reference evidence="1" key="1">
    <citation type="journal article" date="2021" name="New Phytol.">
        <title>Evolutionary innovations through gain and loss of genes in the ectomycorrhizal Boletales.</title>
        <authorList>
            <person name="Wu G."/>
            <person name="Miyauchi S."/>
            <person name="Morin E."/>
            <person name="Kuo A."/>
            <person name="Drula E."/>
            <person name="Varga T."/>
            <person name="Kohler A."/>
            <person name="Feng B."/>
            <person name="Cao Y."/>
            <person name="Lipzen A."/>
            <person name="Daum C."/>
            <person name="Hundley H."/>
            <person name="Pangilinan J."/>
            <person name="Johnson J."/>
            <person name="Barry K."/>
            <person name="LaButti K."/>
            <person name="Ng V."/>
            <person name="Ahrendt S."/>
            <person name="Min B."/>
            <person name="Choi I.G."/>
            <person name="Park H."/>
            <person name="Plett J.M."/>
            <person name="Magnuson J."/>
            <person name="Spatafora J.W."/>
            <person name="Nagy L.G."/>
            <person name="Henrissat B."/>
            <person name="Grigoriev I.V."/>
            <person name="Yang Z.L."/>
            <person name="Xu J."/>
            <person name="Martin F.M."/>
        </authorList>
    </citation>
    <scope>NUCLEOTIDE SEQUENCE</scope>
    <source>
        <strain evidence="1">KUC20120723A-06</strain>
    </source>
</reference>
<proteinExistence type="predicted"/>
<dbReference type="EMBL" id="MU266366">
    <property type="protein sequence ID" value="KAH7927427.1"/>
    <property type="molecule type" value="Genomic_DNA"/>
</dbReference>
<name>A0ACB8BPK7_9AGAM</name>
<sequence length="91" mass="10249">DVTVRWISGHDGVVGNEIADKQAKLAAEGRRRSSPNRDLPLYLRAGLSHNLAALKQSHSKDMKDKWSEQWQTSTRYARTQCIDPKLPSASF</sequence>
<feature type="non-terminal residue" evidence="1">
    <location>
        <position position="1"/>
    </location>
</feature>
<feature type="non-terminal residue" evidence="1">
    <location>
        <position position="91"/>
    </location>
</feature>
<comment type="caution">
    <text evidence="1">The sequence shown here is derived from an EMBL/GenBank/DDBJ whole genome shotgun (WGS) entry which is preliminary data.</text>
</comment>
<dbReference type="Proteomes" id="UP000790709">
    <property type="component" value="Unassembled WGS sequence"/>
</dbReference>
<evidence type="ECO:0000313" key="1">
    <source>
        <dbReference type="EMBL" id="KAH7927427.1"/>
    </source>
</evidence>